<evidence type="ECO:0000313" key="2">
    <source>
        <dbReference type="EMBL" id="MBX36662.1"/>
    </source>
</evidence>
<dbReference type="EMBL" id="GGEC01056178">
    <property type="protein sequence ID" value="MBX36662.1"/>
    <property type="molecule type" value="Transcribed_RNA"/>
</dbReference>
<reference evidence="2" key="1">
    <citation type="submission" date="2018-02" db="EMBL/GenBank/DDBJ databases">
        <title>Rhizophora mucronata_Transcriptome.</title>
        <authorList>
            <person name="Meera S.P."/>
            <person name="Sreeshan A."/>
            <person name="Augustine A."/>
        </authorList>
    </citation>
    <scope>NUCLEOTIDE SEQUENCE</scope>
    <source>
        <tissue evidence="2">Leaf</tissue>
    </source>
</reference>
<sequence length="74" mass="8580">MENLVNDHSGLEKKPYLAVSLVYLLPWDLIVGITQDSVIQARDRELLQLCVLHLYMLVILYCPFYCNQILDEAL</sequence>
<evidence type="ECO:0000256" key="1">
    <source>
        <dbReference type="SAM" id="Phobius"/>
    </source>
</evidence>
<feature type="transmembrane region" description="Helical" evidence="1">
    <location>
        <begin position="16"/>
        <end position="34"/>
    </location>
</feature>
<feature type="transmembrane region" description="Helical" evidence="1">
    <location>
        <begin position="46"/>
        <end position="70"/>
    </location>
</feature>
<keyword evidence="1" id="KW-0812">Transmembrane</keyword>
<dbReference type="AlphaFoldDB" id="A0A2P2N2E8"/>
<protein>
    <submittedName>
        <fullName evidence="2">Uncharacterized protein</fullName>
    </submittedName>
</protein>
<organism evidence="2">
    <name type="scientific">Rhizophora mucronata</name>
    <name type="common">Asiatic mangrove</name>
    <dbReference type="NCBI Taxonomy" id="61149"/>
    <lineage>
        <taxon>Eukaryota</taxon>
        <taxon>Viridiplantae</taxon>
        <taxon>Streptophyta</taxon>
        <taxon>Embryophyta</taxon>
        <taxon>Tracheophyta</taxon>
        <taxon>Spermatophyta</taxon>
        <taxon>Magnoliopsida</taxon>
        <taxon>eudicotyledons</taxon>
        <taxon>Gunneridae</taxon>
        <taxon>Pentapetalae</taxon>
        <taxon>rosids</taxon>
        <taxon>fabids</taxon>
        <taxon>Malpighiales</taxon>
        <taxon>Rhizophoraceae</taxon>
        <taxon>Rhizophora</taxon>
    </lineage>
</organism>
<name>A0A2P2N2E8_RHIMU</name>
<proteinExistence type="predicted"/>
<accession>A0A2P2N2E8</accession>
<keyword evidence="1" id="KW-0472">Membrane</keyword>
<keyword evidence="1" id="KW-1133">Transmembrane helix</keyword>